<name>A0ABY8R3V7_PARBF</name>
<evidence type="ECO:0000313" key="1">
    <source>
        <dbReference type="EMBL" id="WGX75698.1"/>
    </source>
</evidence>
<dbReference type="Proteomes" id="UP001239169">
    <property type="component" value="Chromosome"/>
</dbReference>
<protein>
    <submittedName>
        <fullName evidence="1">Uncharacterized protein</fullName>
    </submittedName>
</protein>
<evidence type="ECO:0000313" key="2">
    <source>
        <dbReference type="Proteomes" id="UP001239169"/>
    </source>
</evidence>
<gene>
    <name evidence="1" type="ORF">QJS64_17430</name>
</gene>
<sequence length="47" mass="5371">MFCDETIANSTDGLDLNINNLIEKVKLKGDIYEGISCCTYNRLKWSK</sequence>
<organism evidence="1 2">
    <name type="scientific">Paraclostridium bifermentans</name>
    <name type="common">Clostridium bifermentans</name>
    <dbReference type="NCBI Taxonomy" id="1490"/>
    <lineage>
        <taxon>Bacteria</taxon>
        <taxon>Bacillati</taxon>
        <taxon>Bacillota</taxon>
        <taxon>Clostridia</taxon>
        <taxon>Peptostreptococcales</taxon>
        <taxon>Peptostreptococcaceae</taxon>
        <taxon>Paraclostridium</taxon>
    </lineage>
</organism>
<reference evidence="1 2" key="1">
    <citation type="submission" date="2023-04" db="EMBL/GenBank/DDBJ databases">
        <title>Bacteria Genome Submission.</title>
        <authorList>
            <person name="Isaac P."/>
        </authorList>
    </citation>
    <scope>NUCLEOTIDE SEQUENCE [LARGE SCALE GENOMIC DNA]</scope>
    <source>
        <strain evidence="1 2">SampleS7P1</strain>
    </source>
</reference>
<keyword evidence="2" id="KW-1185">Reference proteome</keyword>
<accession>A0ABY8R3V7</accession>
<dbReference type="EMBL" id="CP124685">
    <property type="protein sequence ID" value="WGX75698.1"/>
    <property type="molecule type" value="Genomic_DNA"/>
</dbReference>
<proteinExistence type="predicted"/>